<dbReference type="Gene3D" id="3.10.620.30">
    <property type="match status" value="1"/>
</dbReference>
<feature type="transmembrane region" description="Helical" evidence="2">
    <location>
        <begin position="202"/>
        <end position="231"/>
    </location>
</feature>
<feature type="transmembrane region" description="Helical" evidence="2">
    <location>
        <begin position="9"/>
        <end position="27"/>
    </location>
</feature>
<dbReference type="InterPro" id="IPR038765">
    <property type="entry name" value="Papain-like_cys_pep_sf"/>
</dbReference>
<feature type="transmembrane region" description="Helical" evidence="2">
    <location>
        <begin position="140"/>
        <end position="158"/>
    </location>
</feature>
<sequence>MKLLHTDRMGAAVIVASLLTSLSLLPLTQEASYLGLAAIGVVLVGAIGILGRRFDVDNSLILVGQFILAVVFLMSVAGSLMSEGDLWWRPIELYADAILTLQTESAPLPPNAGVKLLLVTAVVVVAIMTDLLAIGIDRPAWSVAPLLTIYLIPALGVYTDVPWWSFAAVAIGYLVILAMEAVQRTELWQRTLARDSAERGSVVPLAARLGLVVAVPAIALSLVMGMIIPAISPLMWGGSRPTGDQPIQLTDPSLDLRRNLNQPDDVPVLRYTTDQPGGVYLRMASLPAFDARGWQNVGIQLRSGNVLPSIPGMTNPPQEVRRTQITIDDFASMYLPAPYAPRTVDAPGSWSHDPQSLVVINTDEDNETATRGLSYEVTSADIIPNGEQLSVAVAGSPADRQYTTAIPDDLPQEIIDLTLDITREAPTPALRAAAIQKYLREGGGFTYSTDPQPGSGYDALMNFLFVDKIGYCEQFSAAMALMARIVDIPTRVAVGFLPGDLQADGSYVVTTHNMHAWPELYFEGIGWVRFEPTPSVATAPVWTTVNEEVPQPSSDPSGGSDVPSEAPPEPSVEPTEQPSENPDLPPVVNDEGEGTLLALLADIARVVVTLVVVAAILAIPGLVRRRLRHRRLHATDAPPRSQVLYAWREVRDTVRDVRQPWPSGTPRRIGSELSGRLPGAAAGAMHDLALAAERSRYAPKVGDVGDLAEQVRLVRDGLLSDKNRWQRWLIALFPYSLWHNGRLSLRRLRRKLLPGSRQ</sequence>
<feature type="transmembrane region" description="Helical" evidence="2">
    <location>
        <begin position="112"/>
        <end position="133"/>
    </location>
</feature>
<dbReference type="InterPro" id="IPR052901">
    <property type="entry name" value="Bact_TGase-like"/>
</dbReference>
<accession>A0A255EJP4</accession>
<proteinExistence type="predicted"/>
<reference evidence="4 5" key="1">
    <citation type="submission" date="2017-07" db="EMBL/GenBank/DDBJ databases">
        <title>Draft whole genome sequences of clinical Proprionibacteriaceae strains.</title>
        <authorList>
            <person name="Bernier A.-M."/>
            <person name="Bernard K."/>
            <person name="Domingo M.-C."/>
        </authorList>
    </citation>
    <scope>NUCLEOTIDE SEQUENCE [LARGE SCALE GENOMIC DNA]</scope>
    <source>
        <strain evidence="4 5">NML 160184</strain>
    </source>
</reference>
<name>A0A255EJP4_9ACTN</name>
<dbReference type="Pfam" id="PF11992">
    <property type="entry name" value="TgpA_N"/>
    <property type="match status" value="1"/>
</dbReference>
<gene>
    <name evidence="4" type="ORF">CGZ92_05280</name>
</gene>
<evidence type="ECO:0000256" key="1">
    <source>
        <dbReference type="SAM" id="MobiDB-lite"/>
    </source>
</evidence>
<feature type="region of interest" description="Disordered" evidence="1">
    <location>
        <begin position="547"/>
        <end position="589"/>
    </location>
</feature>
<organism evidence="4 5">
    <name type="scientific">Parenemella sanctibonifatiensis</name>
    <dbReference type="NCBI Taxonomy" id="2016505"/>
    <lineage>
        <taxon>Bacteria</taxon>
        <taxon>Bacillati</taxon>
        <taxon>Actinomycetota</taxon>
        <taxon>Actinomycetes</taxon>
        <taxon>Propionibacteriales</taxon>
        <taxon>Propionibacteriaceae</taxon>
        <taxon>Parenemella</taxon>
    </lineage>
</organism>
<evidence type="ECO:0000313" key="5">
    <source>
        <dbReference type="Proteomes" id="UP000216533"/>
    </source>
</evidence>
<evidence type="ECO:0000313" key="4">
    <source>
        <dbReference type="EMBL" id="OYN88343.1"/>
    </source>
</evidence>
<dbReference type="Proteomes" id="UP000216533">
    <property type="component" value="Unassembled WGS sequence"/>
</dbReference>
<feature type="transmembrane region" description="Helical" evidence="2">
    <location>
        <begin position="164"/>
        <end position="182"/>
    </location>
</feature>
<comment type="caution">
    <text evidence="4">The sequence shown here is derived from an EMBL/GenBank/DDBJ whole genome shotgun (WGS) entry which is preliminary data.</text>
</comment>
<feature type="compositionally biased region" description="Low complexity" evidence="1">
    <location>
        <begin position="549"/>
        <end position="564"/>
    </location>
</feature>
<feature type="domain" description="Transglutaminase-like" evidence="3">
    <location>
        <begin position="464"/>
        <end position="534"/>
    </location>
</feature>
<dbReference type="InterPro" id="IPR002931">
    <property type="entry name" value="Transglutaminase-like"/>
</dbReference>
<dbReference type="InterPro" id="IPR021878">
    <property type="entry name" value="TgpA_N"/>
</dbReference>
<evidence type="ECO:0000259" key="3">
    <source>
        <dbReference type="SMART" id="SM00460"/>
    </source>
</evidence>
<dbReference type="EMBL" id="NMVI01000013">
    <property type="protein sequence ID" value="OYN88343.1"/>
    <property type="molecule type" value="Genomic_DNA"/>
</dbReference>
<dbReference type="Pfam" id="PF01841">
    <property type="entry name" value="Transglut_core"/>
    <property type="match status" value="1"/>
</dbReference>
<dbReference type="AlphaFoldDB" id="A0A255EJP4"/>
<evidence type="ECO:0000256" key="2">
    <source>
        <dbReference type="SAM" id="Phobius"/>
    </source>
</evidence>
<dbReference type="RefSeq" id="WP_094450330.1">
    <property type="nucleotide sequence ID" value="NZ_NMVI01000013.1"/>
</dbReference>
<dbReference type="SUPFAM" id="SSF54001">
    <property type="entry name" value="Cysteine proteinases"/>
    <property type="match status" value="1"/>
</dbReference>
<keyword evidence="2" id="KW-1133">Transmembrane helix</keyword>
<dbReference type="PANTHER" id="PTHR42736:SF1">
    <property type="entry name" value="PROTEIN-GLUTAMINE GAMMA-GLUTAMYLTRANSFERASE"/>
    <property type="match status" value="1"/>
</dbReference>
<dbReference type="SMART" id="SM00460">
    <property type="entry name" value="TGc"/>
    <property type="match status" value="1"/>
</dbReference>
<feature type="transmembrane region" description="Helical" evidence="2">
    <location>
        <begin position="60"/>
        <end position="81"/>
    </location>
</feature>
<dbReference type="PANTHER" id="PTHR42736">
    <property type="entry name" value="PROTEIN-GLUTAMINE GAMMA-GLUTAMYLTRANSFERASE"/>
    <property type="match status" value="1"/>
</dbReference>
<feature type="transmembrane region" description="Helical" evidence="2">
    <location>
        <begin position="603"/>
        <end position="623"/>
    </location>
</feature>
<protein>
    <recommendedName>
        <fullName evidence="3">Transglutaminase-like domain-containing protein</fullName>
    </recommendedName>
</protein>
<keyword evidence="2" id="KW-0472">Membrane</keyword>
<keyword evidence="2" id="KW-0812">Transmembrane</keyword>
<feature type="transmembrane region" description="Helical" evidence="2">
    <location>
        <begin position="33"/>
        <end position="51"/>
    </location>
</feature>